<dbReference type="PANTHER" id="PTHR34473">
    <property type="entry name" value="UPF0699 TRANSMEMBRANE PROTEIN YDBS"/>
    <property type="match status" value="1"/>
</dbReference>
<dbReference type="Proteomes" id="UP001310387">
    <property type="component" value="Unassembled WGS sequence"/>
</dbReference>
<feature type="transmembrane region" description="Helical" evidence="2">
    <location>
        <begin position="63"/>
        <end position="86"/>
    </location>
</feature>
<gene>
    <name evidence="4" type="ORF">V5O49_05520</name>
</gene>
<dbReference type="PIRSF" id="PIRSF026631">
    <property type="entry name" value="UCP026631"/>
    <property type="match status" value="1"/>
</dbReference>
<dbReference type="PANTHER" id="PTHR34473:SF2">
    <property type="entry name" value="UPF0699 TRANSMEMBRANE PROTEIN YDBT"/>
    <property type="match status" value="1"/>
</dbReference>
<evidence type="ECO:0000313" key="5">
    <source>
        <dbReference type="Proteomes" id="UP001310387"/>
    </source>
</evidence>
<reference evidence="4" key="1">
    <citation type="journal article" date="2024" name="Antonie Van Leeuwenhoek">
        <title>Isoptericola haloaureus sp. nov., a dimorphic actinobacterium isolated from mangrove sediments of southeast India, implicating biosaline agricultural significance through nitrogen fixation and salt tolerance genes.</title>
        <authorList>
            <person name="Prathaban M."/>
            <person name="Prathiviraj R."/>
            <person name="Ravichandran M."/>
            <person name="Natarajan S.D."/>
            <person name="Sobanaa M."/>
            <person name="Hari Krishna Kumar S."/>
            <person name="Chandrasekar V."/>
            <person name="Selvin J."/>
        </authorList>
    </citation>
    <scope>NUCLEOTIDE SEQUENCE</scope>
    <source>
        <strain evidence="4">MP1014</strain>
    </source>
</reference>
<evidence type="ECO:0000256" key="1">
    <source>
        <dbReference type="SAM" id="MobiDB-lite"/>
    </source>
</evidence>
<dbReference type="RefSeq" id="WP_332901355.1">
    <property type="nucleotide sequence ID" value="NZ_JBAGLP010000116.1"/>
</dbReference>
<feature type="domain" description="YdbS-like PH" evidence="3">
    <location>
        <begin position="296"/>
        <end position="371"/>
    </location>
</feature>
<feature type="domain" description="YdbS-like PH" evidence="3">
    <location>
        <begin position="420"/>
        <end position="496"/>
    </location>
</feature>
<feature type="region of interest" description="Disordered" evidence="1">
    <location>
        <begin position="177"/>
        <end position="215"/>
    </location>
</feature>
<evidence type="ECO:0000259" key="3">
    <source>
        <dbReference type="Pfam" id="PF03703"/>
    </source>
</evidence>
<keyword evidence="5" id="KW-1185">Reference proteome</keyword>
<keyword evidence="2" id="KW-0812">Transmembrane</keyword>
<dbReference type="InterPro" id="IPR014529">
    <property type="entry name" value="UCP026631"/>
</dbReference>
<dbReference type="InterPro" id="IPR005182">
    <property type="entry name" value="YdbS-like_PH"/>
</dbReference>
<feature type="domain" description="YdbS-like PH" evidence="3">
    <location>
        <begin position="86"/>
        <end position="164"/>
    </location>
</feature>
<keyword evidence="2" id="KW-1133">Transmembrane helix</keyword>
<proteinExistence type="predicted"/>
<protein>
    <submittedName>
        <fullName evidence="4">PH domain-containing protein</fullName>
    </submittedName>
</protein>
<feature type="transmembrane region" description="Helical" evidence="2">
    <location>
        <begin position="271"/>
        <end position="291"/>
    </location>
</feature>
<name>A0ABU7Z527_9MICO</name>
<feature type="compositionally biased region" description="Low complexity" evidence="1">
    <location>
        <begin position="189"/>
        <end position="204"/>
    </location>
</feature>
<feature type="transmembrane region" description="Helical" evidence="2">
    <location>
        <begin position="25"/>
        <end position="43"/>
    </location>
</feature>
<accession>A0ABU7Z527</accession>
<feature type="transmembrane region" description="Helical" evidence="2">
    <location>
        <begin position="248"/>
        <end position="265"/>
    </location>
</feature>
<sequence>MSAAEPTSGATGTAPAREWRRVHPITPVVRGWAAIAVLLFVLGQQAIESLEYAGEVVDGVTRVWWLAVLVVLVVLAVIFGVSALAWRMTSYAVDDDAAHLRKGILFRQQRHARLDRLQAVDVRQPLLARLFGLAELTLEVAGGSDSGVVIGFLRLDDAKQLRAELLARAAGVKARRAGGTVPSPAGSSPVGIAADGGPAGPDVATEPSPAATGPVVAEVPPPAEEAPENLVYEVPPGRLVVSLLRLPAVWVALAVLVALVVFVLVTRAVGVLVSMLPVAFGVATFLFNRFAGEFGFRAAISPDGIRLRHGLLETRAQTIPPGRVQALELTQGFWWRGKDWWRIKVNVAGYGGEEQNATQNVLLPVGPRSEAMAALWLVLPDLGAEDATELLDEALTGDARTDRFFTTSPRRARLLDPISWRRNGFAVADRALLLRGGRLTRRLSVVPHERTQSLGLEQGPWQRRRGLTTFAVHSTPGPVTTRAHHLDTPDAQHLLAEQSVRARAARSHQTPERWMERVAPLARPAAPGDGPEDSL</sequence>
<evidence type="ECO:0000256" key="2">
    <source>
        <dbReference type="SAM" id="Phobius"/>
    </source>
</evidence>
<organism evidence="4 5">
    <name type="scientific">Isoptericola haloaureus</name>
    <dbReference type="NCBI Taxonomy" id="1542902"/>
    <lineage>
        <taxon>Bacteria</taxon>
        <taxon>Bacillati</taxon>
        <taxon>Actinomycetota</taxon>
        <taxon>Actinomycetes</taxon>
        <taxon>Micrococcales</taxon>
        <taxon>Promicromonosporaceae</taxon>
        <taxon>Isoptericola</taxon>
    </lineage>
</organism>
<keyword evidence="2" id="KW-0472">Membrane</keyword>
<evidence type="ECO:0000313" key="4">
    <source>
        <dbReference type="EMBL" id="MEG3614580.1"/>
    </source>
</evidence>
<reference evidence="4" key="2">
    <citation type="submission" date="2024-02" db="EMBL/GenBank/DDBJ databases">
        <authorList>
            <person name="Prathaban M."/>
            <person name="Mythili R."/>
            <person name="Sharmila Devi N."/>
            <person name="Sobanaa M."/>
            <person name="Prathiviraj R."/>
            <person name="Selvin J."/>
        </authorList>
    </citation>
    <scope>NUCLEOTIDE SEQUENCE</scope>
    <source>
        <strain evidence="4">MP1014</strain>
    </source>
</reference>
<dbReference type="EMBL" id="JBAGLP010000116">
    <property type="protein sequence ID" value="MEG3614580.1"/>
    <property type="molecule type" value="Genomic_DNA"/>
</dbReference>
<comment type="caution">
    <text evidence="4">The sequence shown here is derived from an EMBL/GenBank/DDBJ whole genome shotgun (WGS) entry which is preliminary data.</text>
</comment>
<dbReference type="Pfam" id="PF03703">
    <property type="entry name" value="bPH_2"/>
    <property type="match status" value="3"/>
</dbReference>